<feature type="domain" description="GTP cyclohydrolase I" evidence="12">
    <location>
        <begin position="134"/>
        <end position="311"/>
    </location>
</feature>
<evidence type="ECO:0000256" key="5">
    <source>
        <dbReference type="ARBA" id="ARBA00017272"/>
    </source>
</evidence>
<dbReference type="InterPro" id="IPR043134">
    <property type="entry name" value="GTP-CH-I_N"/>
</dbReference>
<evidence type="ECO:0000256" key="8">
    <source>
        <dbReference type="ARBA" id="ARBA00022909"/>
    </source>
</evidence>
<dbReference type="PROSITE" id="PS00860">
    <property type="entry name" value="GTP_CYCLOHYDROL_1_2"/>
    <property type="match status" value="1"/>
</dbReference>
<evidence type="ECO:0000256" key="11">
    <source>
        <dbReference type="SAM" id="MobiDB-lite"/>
    </source>
</evidence>
<evidence type="ECO:0000256" key="3">
    <source>
        <dbReference type="ARBA" id="ARBA00008085"/>
    </source>
</evidence>
<comment type="caution">
    <text evidence="13">The sequence shown here is derived from an EMBL/GenBank/DDBJ whole genome shotgun (WGS) entry which is preliminary data.</text>
</comment>
<keyword evidence="14" id="KW-1185">Reference proteome</keyword>
<keyword evidence="6" id="KW-0547">Nucleotide-binding</keyword>
<evidence type="ECO:0000256" key="7">
    <source>
        <dbReference type="ARBA" id="ARBA00022801"/>
    </source>
</evidence>
<keyword evidence="9" id="KW-0342">GTP-binding</keyword>
<dbReference type="GO" id="GO:0046654">
    <property type="term" value="P:tetrahydrofolate biosynthetic process"/>
    <property type="evidence" value="ECO:0007669"/>
    <property type="project" value="InterPro"/>
</dbReference>
<dbReference type="SUPFAM" id="SSF55620">
    <property type="entry name" value="Tetrahydrobiopterin biosynthesis enzymes-like"/>
    <property type="match status" value="1"/>
</dbReference>
<dbReference type="EMBL" id="ONZQ02000002">
    <property type="protein sequence ID" value="SPN98961.1"/>
    <property type="molecule type" value="Genomic_DNA"/>
</dbReference>
<dbReference type="Gene3D" id="1.10.286.10">
    <property type="match status" value="1"/>
</dbReference>
<comment type="catalytic activity">
    <reaction evidence="1">
        <text>GTP + H2O = 7,8-dihydroneopterin 3'-triphosphate + formate + H(+)</text>
        <dbReference type="Rhea" id="RHEA:17473"/>
        <dbReference type="ChEBI" id="CHEBI:15377"/>
        <dbReference type="ChEBI" id="CHEBI:15378"/>
        <dbReference type="ChEBI" id="CHEBI:15740"/>
        <dbReference type="ChEBI" id="CHEBI:37565"/>
        <dbReference type="ChEBI" id="CHEBI:58462"/>
        <dbReference type="EC" id="3.5.4.16"/>
    </reaction>
</comment>
<dbReference type="NCBIfam" id="TIGR00063">
    <property type="entry name" value="folE"/>
    <property type="match status" value="1"/>
</dbReference>
<dbReference type="GO" id="GO:0008270">
    <property type="term" value="F:zinc ion binding"/>
    <property type="evidence" value="ECO:0007669"/>
    <property type="project" value="TreeGrafter"/>
</dbReference>
<dbReference type="HAMAP" id="MF_00223">
    <property type="entry name" value="FolE"/>
    <property type="match status" value="1"/>
</dbReference>
<keyword evidence="7" id="KW-0378">Hydrolase</keyword>
<evidence type="ECO:0000256" key="10">
    <source>
        <dbReference type="ARBA" id="ARBA00030854"/>
    </source>
</evidence>
<dbReference type="GO" id="GO:0006729">
    <property type="term" value="P:tetrahydrobiopterin biosynthetic process"/>
    <property type="evidence" value="ECO:0007669"/>
    <property type="project" value="TreeGrafter"/>
</dbReference>
<dbReference type="InterPro" id="IPR018234">
    <property type="entry name" value="GTP_CycHdrlase_I_CS"/>
</dbReference>
<comment type="pathway">
    <text evidence="2">Cofactor biosynthesis; 7,8-dihydroneopterin triphosphate biosynthesis; 7,8-dihydroneopterin triphosphate from GTP: step 1/1.</text>
</comment>
<dbReference type="CDD" id="cd00642">
    <property type="entry name" value="GTP_cyclohydro1"/>
    <property type="match status" value="1"/>
</dbReference>
<evidence type="ECO:0000256" key="6">
    <source>
        <dbReference type="ARBA" id="ARBA00022741"/>
    </source>
</evidence>
<feature type="region of interest" description="Disordered" evidence="11">
    <location>
        <begin position="1"/>
        <end position="84"/>
    </location>
</feature>
<dbReference type="FunFam" id="1.10.286.10:FF:000003">
    <property type="entry name" value="GTP cyclohydrolase 1"/>
    <property type="match status" value="1"/>
</dbReference>
<protein>
    <recommendedName>
        <fullName evidence="5">GTP cyclohydrolase 1</fullName>
        <ecNumber evidence="4">3.5.4.16</ecNumber>
    </recommendedName>
    <alternativeName>
        <fullName evidence="10">GTP cyclohydrolase I</fullName>
    </alternativeName>
</protein>
<dbReference type="InterPro" id="IPR020602">
    <property type="entry name" value="GTP_CycHdrlase_I_dom"/>
</dbReference>
<dbReference type="Gene3D" id="3.30.1130.10">
    <property type="match status" value="1"/>
</dbReference>
<accession>A0AAE8MSK8</accession>
<name>A0AAE8MSK8_9PEZI</name>
<dbReference type="InterPro" id="IPR043133">
    <property type="entry name" value="GTP-CH-I_C/QueF"/>
</dbReference>
<evidence type="ECO:0000313" key="14">
    <source>
        <dbReference type="Proteomes" id="UP001187682"/>
    </source>
</evidence>
<dbReference type="AlphaFoldDB" id="A0AAE8MSK8"/>
<dbReference type="FunFam" id="3.30.1130.10:FF:000001">
    <property type="entry name" value="GTP cyclohydrolase 1"/>
    <property type="match status" value="1"/>
</dbReference>
<dbReference type="EC" id="3.5.4.16" evidence="4"/>
<dbReference type="Pfam" id="PF01227">
    <property type="entry name" value="GTP_cyclohydroI"/>
    <property type="match status" value="1"/>
</dbReference>
<dbReference type="PROSITE" id="PS00859">
    <property type="entry name" value="GTP_CYCLOHYDROL_1_1"/>
    <property type="match status" value="1"/>
</dbReference>
<keyword evidence="8" id="KW-0289">Folate biosynthesis</keyword>
<dbReference type="InterPro" id="IPR001474">
    <property type="entry name" value="GTP_CycHdrlase_I"/>
</dbReference>
<reference evidence="13" key="1">
    <citation type="submission" date="2018-03" db="EMBL/GenBank/DDBJ databases">
        <authorList>
            <person name="Guldener U."/>
        </authorList>
    </citation>
    <scope>NUCLEOTIDE SEQUENCE</scope>
</reference>
<dbReference type="GO" id="GO:0005525">
    <property type="term" value="F:GTP binding"/>
    <property type="evidence" value="ECO:0007669"/>
    <property type="project" value="UniProtKB-KW"/>
</dbReference>
<dbReference type="GO" id="GO:0046656">
    <property type="term" value="P:folic acid biosynthetic process"/>
    <property type="evidence" value="ECO:0007669"/>
    <property type="project" value="UniProtKB-KW"/>
</dbReference>
<dbReference type="PANTHER" id="PTHR11109">
    <property type="entry name" value="GTP CYCLOHYDROLASE I"/>
    <property type="match status" value="1"/>
</dbReference>
<organism evidence="13 14">
    <name type="scientific">Cephalotrichum gorgonifer</name>
    <dbReference type="NCBI Taxonomy" id="2041049"/>
    <lineage>
        <taxon>Eukaryota</taxon>
        <taxon>Fungi</taxon>
        <taxon>Dikarya</taxon>
        <taxon>Ascomycota</taxon>
        <taxon>Pezizomycotina</taxon>
        <taxon>Sordariomycetes</taxon>
        <taxon>Hypocreomycetidae</taxon>
        <taxon>Microascales</taxon>
        <taxon>Microascaceae</taxon>
        <taxon>Cephalotrichum</taxon>
    </lineage>
</organism>
<dbReference type="Proteomes" id="UP001187682">
    <property type="component" value="Unassembled WGS sequence"/>
</dbReference>
<sequence length="317" mass="34627">MAPSEISAGSTAAVAMRQKKQASRPTSDDDSTSVAGSVNGTPKKRKRTKEERAARRAAKNGTAAATATKPVSSKDGERFPANEEEEEAAAEIAASKRPRIDLEDKSKSLALTAGHPRAPDAAADAERLEKMCGAVRTILECIGEDSSRPGLLDTPSRYAKALLFLTKGYQQTPREIINDAIWDDEGHNHHGMVIVRDIEIYSLCEHHMVPFTGKMHIGYIPTTRVVGLSKLARIAEVYARRLQIQERLTKEVAMAIMDLLKPHGVAVVMEAKHLCMVTRGVEKTGTSTITSSVLGCFERSSKTRNEFLSLLKLDKSF</sequence>
<evidence type="ECO:0000256" key="1">
    <source>
        <dbReference type="ARBA" id="ARBA00001052"/>
    </source>
</evidence>
<dbReference type="GO" id="GO:0003934">
    <property type="term" value="F:GTP cyclohydrolase I activity"/>
    <property type="evidence" value="ECO:0007669"/>
    <property type="project" value="UniProtKB-EC"/>
</dbReference>
<evidence type="ECO:0000313" key="13">
    <source>
        <dbReference type="EMBL" id="SPN98961.1"/>
    </source>
</evidence>
<dbReference type="NCBIfam" id="NF006825">
    <property type="entry name" value="PRK09347.1-2"/>
    <property type="match status" value="1"/>
</dbReference>
<feature type="compositionally biased region" description="Low complexity" evidence="11">
    <location>
        <begin position="59"/>
        <end position="68"/>
    </location>
</feature>
<comment type="similarity">
    <text evidence="3">Belongs to the GTP cyclohydrolase I family.</text>
</comment>
<evidence type="ECO:0000256" key="9">
    <source>
        <dbReference type="ARBA" id="ARBA00023134"/>
    </source>
</evidence>
<proteinExistence type="inferred from homology"/>
<dbReference type="PANTHER" id="PTHR11109:SF7">
    <property type="entry name" value="GTP CYCLOHYDROLASE 1"/>
    <property type="match status" value="1"/>
</dbReference>
<evidence type="ECO:0000256" key="2">
    <source>
        <dbReference type="ARBA" id="ARBA00005080"/>
    </source>
</evidence>
<dbReference type="NCBIfam" id="NF006826">
    <property type="entry name" value="PRK09347.1-3"/>
    <property type="match status" value="1"/>
</dbReference>
<gene>
    <name evidence="13" type="ORF">DNG_02000</name>
</gene>
<feature type="compositionally biased region" description="Basic and acidic residues" evidence="11">
    <location>
        <begin position="72"/>
        <end position="81"/>
    </location>
</feature>
<evidence type="ECO:0000259" key="12">
    <source>
        <dbReference type="Pfam" id="PF01227"/>
    </source>
</evidence>
<dbReference type="GO" id="GO:0005737">
    <property type="term" value="C:cytoplasm"/>
    <property type="evidence" value="ECO:0007669"/>
    <property type="project" value="TreeGrafter"/>
</dbReference>
<evidence type="ECO:0000256" key="4">
    <source>
        <dbReference type="ARBA" id="ARBA00012715"/>
    </source>
</evidence>